<dbReference type="EMBL" id="SPMX01000022">
    <property type="protein sequence ID" value="NMQ05445.1"/>
    <property type="molecule type" value="Genomic_DNA"/>
</dbReference>
<evidence type="ECO:0000256" key="1">
    <source>
        <dbReference type="ARBA" id="ARBA00012417"/>
    </source>
</evidence>
<reference evidence="4" key="1">
    <citation type="submission" date="2019-03" db="EMBL/GenBank/DDBJ databases">
        <title>Metabolic reconstructions from genomes of highly enriched 'Candidatus Accumulibacter' and 'Candidatus Competibacter' bioreactor populations.</title>
        <authorList>
            <person name="Annavajhala M.K."/>
            <person name="Welles L."/>
            <person name="Abbas B."/>
            <person name="Sorokin D."/>
            <person name="Park H."/>
            <person name="Van Loosdrecht M."/>
            <person name="Chandran K."/>
        </authorList>
    </citation>
    <scope>NUCLEOTIDE SEQUENCE</scope>
    <source>
        <strain evidence="4">SBR_L</strain>
    </source>
</reference>
<proteinExistence type="predicted"/>
<keyword evidence="4" id="KW-0540">Nuclease</keyword>
<dbReference type="InterPro" id="IPR006054">
    <property type="entry name" value="DnaQ"/>
</dbReference>
<evidence type="ECO:0000256" key="2">
    <source>
        <dbReference type="ARBA" id="ARBA00049244"/>
    </source>
</evidence>
<feature type="domain" description="Exonuclease" evidence="3">
    <location>
        <begin position="3"/>
        <end position="170"/>
    </location>
</feature>
<dbReference type="InterPro" id="IPR013520">
    <property type="entry name" value="Ribonucl_H"/>
</dbReference>
<gene>
    <name evidence="4" type="ORF">E4Q08_09285</name>
</gene>
<dbReference type="Proteomes" id="UP000886469">
    <property type="component" value="Unassembled WGS sequence"/>
</dbReference>
<dbReference type="GO" id="GO:0004527">
    <property type="term" value="F:exonuclease activity"/>
    <property type="evidence" value="ECO:0007669"/>
    <property type="project" value="UniProtKB-KW"/>
</dbReference>
<dbReference type="CDD" id="cd06127">
    <property type="entry name" value="DEDDh"/>
    <property type="match status" value="1"/>
</dbReference>
<name>A0ABX1TA34_9PROT</name>
<dbReference type="PANTHER" id="PTHR30231">
    <property type="entry name" value="DNA POLYMERASE III SUBUNIT EPSILON"/>
    <property type="match status" value="1"/>
</dbReference>
<keyword evidence="4" id="KW-0269">Exonuclease</keyword>
<accession>A0ABX1TA34</accession>
<keyword evidence="4" id="KW-0378">Hydrolase</keyword>
<dbReference type="InterPro" id="IPR012337">
    <property type="entry name" value="RNaseH-like_sf"/>
</dbReference>
<dbReference type="SMART" id="SM00479">
    <property type="entry name" value="EXOIII"/>
    <property type="match status" value="1"/>
</dbReference>
<dbReference type="Pfam" id="PF00929">
    <property type="entry name" value="RNase_T"/>
    <property type="match status" value="1"/>
</dbReference>
<sequence>MRERVIIDFETTGLSAMMGDRATEVAAVVIDETGIIDRFQSLMNGGRQIPLFVQQLTGISNLMIRQAPKAETVMRQLFDFIAGRPLVAHNASFDHGFLSAELDRIGESCPTGLLCSMKVARRVYPEAPNHRLATLIAHTRIEATGQYHRALADAEMTALLWLRMEQKLQHDFALPEVPLDLMRRIQTAPCKTLDKFVDSFKRRTWPGLNPLTHP</sequence>
<protein>
    <recommendedName>
        <fullName evidence="1">DNA-directed DNA polymerase</fullName>
        <ecNumber evidence="1">2.7.7.7</ecNumber>
    </recommendedName>
</protein>
<dbReference type="SUPFAM" id="SSF53098">
    <property type="entry name" value="Ribonuclease H-like"/>
    <property type="match status" value="1"/>
</dbReference>
<comment type="caution">
    <text evidence="4">The sequence shown here is derived from an EMBL/GenBank/DDBJ whole genome shotgun (WGS) entry which is preliminary data.</text>
</comment>
<evidence type="ECO:0000259" key="3">
    <source>
        <dbReference type="SMART" id="SM00479"/>
    </source>
</evidence>
<evidence type="ECO:0000313" key="5">
    <source>
        <dbReference type="Proteomes" id="UP000886469"/>
    </source>
</evidence>
<organism evidence="4 5">
    <name type="scientific">Candidatus Accumulibacter contiguus</name>
    <dbReference type="NCBI Taxonomy" id="2954381"/>
    <lineage>
        <taxon>Bacteria</taxon>
        <taxon>Pseudomonadati</taxon>
        <taxon>Pseudomonadota</taxon>
        <taxon>Betaproteobacteria</taxon>
        <taxon>Candidatus Accumulibacter</taxon>
    </lineage>
</organism>
<comment type="catalytic activity">
    <reaction evidence="2">
        <text>DNA(n) + a 2'-deoxyribonucleoside 5'-triphosphate = DNA(n+1) + diphosphate</text>
        <dbReference type="Rhea" id="RHEA:22508"/>
        <dbReference type="Rhea" id="RHEA-COMP:17339"/>
        <dbReference type="Rhea" id="RHEA-COMP:17340"/>
        <dbReference type="ChEBI" id="CHEBI:33019"/>
        <dbReference type="ChEBI" id="CHEBI:61560"/>
        <dbReference type="ChEBI" id="CHEBI:173112"/>
        <dbReference type="EC" id="2.7.7.7"/>
    </reaction>
</comment>
<dbReference type="InterPro" id="IPR036397">
    <property type="entry name" value="RNaseH_sf"/>
</dbReference>
<dbReference type="Gene3D" id="3.30.420.10">
    <property type="entry name" value="Ribonuclease H-like superfamily/Ribonuclease H"/>
    <property type="match status" value="1"/>
</dbReference>
<dbReference type="RefSeq" id="WP_169070183.1">
    <property type="nucleotide sequence ID" value="NZ_JAZKUC010000001.1"/>
</dbReference>
<dbReference type="NCBIfam" id="TIGR00573">
    <property type="entry name" value="dnaq"/>
    <property type="match status" value="1"/>
</dbReference>
<keyword evidence="5" id="KW-1185">Reference proteome</keyword>
<evidence type="ECO:0000313" key="4">
    <source>
        <dbReference type="EMBL" id="NMQ05445.1"/>
    </source>
</evidence>
<dbReference type="EC" id="2.7.7.7" evidence="1"/>
<dbReference type="PANTHER" id="PTHR30231:SF37">
    <property type="entry name" value="EXODEOXYRIBONUCLEASE 10"/>
    <property type="match status" value="1"/>
</dbReference>